<dbReference type="GeneID" id="56277035"/>
<dbReference type="EMBL" id="SEZJ01000027">
    <property type="protein sequence ID" value="RYU42087.1"/>
    <property type="molecule type" value="Genomic_DNA"/>
</dbReference>
<dbReference type="PANTHER" id="PTHR40661">
    <property type="match status" value="1"/>
</dbReference>
<dbReference type="InterPro" id="IPR001387">
    <property type="entry name" value="Cro/C1-type_HTH"/>
</dbReference>
<accession>A0A4Q5K8C8</accession>
<dbReference type="SUPFAM" id="SSF51306">
    <property type="entry name" value="LexA/Signal peptidase"/>
    <property type="match status" value="1"/>
</dbReference>
<keyword evidence="3" id="KW-0804">Transcription</keyword>
<dbReference type="Gene3D" id="1.10.260.40">
    <property type="entry name" value="lambda repressor-like DNA-binding domains"/>
    <property type="match status" value="1"/>
</dbReference>
<proteinExistence type="predicted"/>
<dbReference type="InterPro" id="IPR015927">
    <property type="entry name" value="Peptidase_S24_S26A/B/C"/>
</dbReference>
<gene>
    <name evidence="6" type="ORF">ERW49_18405</name>
</gene>
<dbReference type="PANTHER" id="PTHR40661:SF3">
    <property type="entry name" value="FELS-1 PROPHAGE TRANSCRIPTIONAL REGULATOR"/>
    <property type="match status" value="1"/>
</dbReference>
<dbReference type="CDD" id="cd00093">
    <property type="entry name" value="HTH_XRE"/>
    <property type="match status" value="1"/>
</dbReference>
<dbReference type="InterPro" id="IPR036286">
    <property type="entry name" value="LexA/Signal_pep-like_sf"/>
</dbReference>
<dbReference type="InterPro" id="IPR010982">
    <property type="entry name" value="Lambda_DNA-bd_dom_sf"/>
</dbReference>
<dbReference type="InterPro" id="IPR010744">
    <property type="entry name" value="Phage_CI_N"/>
</dbReference>
<dbReference type="GO" id="GO:0003677">
    <property type="term" value="F:DNA binding"/>
    <property type="evidence" value="ECO:0007669"/>
    <property type="project" value="UniProtKB-KW"/>
</dbReference>
<dbReference type="GO" id="GO:0045892">
    <property type="term" value="P:negative regulation of DNA-templated transcription"/>
    <property type="evidence" value="ECO:0007669"/>
    <property type="project" value="InterPro"/>
</dbReference>
<dbReference type="RefSeq" id="WP_130088327.1">
    <property type="nucleotide sequence ID" value="NZ_SEZJ01000027.1"/>
</dbReference>
<dbReference type="Pfam" id="PF07022">
    <property type="entry name" value="Phage_CI_repr"/>
    <property type="match status" value="1"/>
</dbReference>
<dbReference type="Pfam" id="PF00717">
    <property type="entry name" value="Peptidase_S24"/>
    <property type="match status" value="1"/>
</dbReference>
<evidence type="ECO:0000256" key="4">
    <source>
        <dbReference type="SAM" id="MobiDB-lite"/>
    </source>
</evidence>
<evidence type="ECO:0000313" key="6">
    <source>
        <dbReference type="EMBL" id="RYU42087.1"/>
    </source>
</evidence>
<evidence type="ECO:0000256" key="3">
    <source>
        <dbReference type="ARBA" id="ARBA00023163"/>
    </source>
</evidence>
<dbReference type="Proteomes" id="UP000293465">
    <property type="component" value="Unassembled WGS sequence"/>
</dbReference>
<reference evidence="6 7" key="1">
    <citation type="submission" date="2019-02" db="EMBL/GenBank/DDBJ databases">
        <title>Genome sequences of Aliivibrio finisterrensis strains from farmed Atlantic salmon.</title>
        <authorList>
            <person name="Bowman J.P."/>
        </authorList>
    </citation>
    <scope>NUCLEOTIDE SEQUENCE [LARGE SCALE GENOMIC DNA]</scope>
    <source>
        <strain evidence="6 7">A32</strain>
    </source>
</reference>
<protein>
    <submittedName>
        <fullName evidence="6">LexA family transcriptional regulator</fullName>
    </submittedName>
</protein>
<evidence type="ECO:0000256" key="1">
    <source>
        <dbReference type="ARBA" id="ARBA00023015"/>
    </source>
</evidence>
<keyword evidence="2" id="KW-0238">DNA-binding</keyword>
<dbReference type="AlphaFoldDB" id="A0A4Q5K8C8"/>
<dbReference type="OrthoDB" id="5959816at2"/>
<sequence length="241" mass="26694">MTYKEADQVGKNDDYDPFESNRKGSISKRLIQLSENRTIRETAKIWGVSTATVSLYLKKGGMPSIDKALAIANGEGVSLDWLAYGEEEPVRANNDLVPITKYDITASAGGGSLVETEESSIVTVSRSWLRGNNLLNNDLCIIGAKGNSMEPSIHDGDELFIRMIQDSPGKPYDGVFVINIDDLLKVKRLEYSVMMDGYRVISDNTEYQEEFVSRSDIAERLKVVGEVVLVLGRPPKQQPTN</sequence>
<evidence type="ECO:0000313" key="7">
    <source>
        <dbReference type="Proteomes" id="UP000293465"/>
    </source>
</evidence>
<keyword evidence="1" id="KW-0805">Transcription regulation</keyword>
<organism evidence="6 7">
    <name type="scientific">Aliivibrio finisterrensis</name>
    <dbReference type="NCBI Taxonomy" id="511998"/>
    <lineage>
        <taxon>Bacteria</taxon>
        <taxon>Pseudomonadati</taxon>
        <taxon>Pseudomonadota</taxon>
        <taxon>Gammaproteobacteria</taxon>
        <taxon>Vibrionales</taxon>
        <taxon>Vibrionaceae</taxon>
        <taxon>Aliivibrio</taxon>
    </lineage>
</organism>
<dbReference type="CDD" id="cd06529">
    <property type="entry name" value="S24_LexA-like"/>
    <property type="match status" value="1"/>
</dbReference>
<feature type="domain" description="HTH cro/C1-type" evidence="5">
    <location>
        <begin position="38"/>
        <end position="82"/>
    </location>
</feature>
<dbReference type="PROSITE" id="PS50943">
    <property type="entry name" value="HTH_CROC1"/>
    <property type="match status" value="1"/>
</dbReference>
<comment type="caution">
    <text evidence="6">The sequence shown here is derived from an EMBL/GenBank/DDBJ whole genome shotgun (WGS) entry which is preliminary data.</text>
</comment>
<name>A0A4Q5K8C8_9GAMM</name>
<evidence type="ECO:0000256" key="2">
    <source>
        <dbReference type="ARBA" id="ARBA00023125"/>
    </source>
</evidence>
<dbReference type="Gene3D" id="2.10.109.10">
    <property type="entry name" value="Umud Fragment, subunit A"/>
    <property type="match status" value="1"/>
</dbReference>
<feature type="region of interest" description="Disordered" evidence="4">
    <location>
        <begin position="1"/>
        <end position="20"/>
    </location>
</feature>
<dbReference type="InterPro" id="IPR039418">
    <property type="entry name" value="LexA-like"/>
</dbReference>
<dbReference type="SUPFAM" id="SSF47413">
    <property type="entry name" value="lambda repressor-like DNA-binding domains"/>
    <property type="match status" value="1"/>
</dbReference>
<evidence type="ECO:0000259" key="5">
    <source>
        <dbReference type="PROSITE" id="PS50943"/>
    </source>
</evidence>